<dbReference type="PRINTS" id="PR00625">
    <property type="entry name" value="JDOMAIN"/>
</dbReference>
<dbReference type="PANTHER" id="PTHR44873:SF1">
    <property type="entry name" value="DNAJ HOMOLOG SUBFAMILY C MEMBER 30, MITOCHONDRIAL"/>
    <property type="match status" value="1"/>
</dbReference>
<dbReference type="EMBL" id="KZ303507">
    <property type="protein sequence ID" value="PIA15472.1"/>
    <property type="molecule type" value="Genomic_DNA"/>
</dbReference>
<protein>
    <submittedName>
        <fullName evidence="2">Heat shock protein DnaJ</fullName>
    </submittedName>
</protein>
<dbReference type="Gene3D" id="1.10.287.110">
    <property type="entry name" value="DnaJ domain"/>
    <property type="match status" value="1"/>
</dbReference>
<dbReference type="InterPro" id="IPR053025">
    <property type="entry name" value="Mito_ATP_Synthase-Asso"/>
</dbReference>
<feature type="domain" description="J" evidence="1">
    <location>
        <begin position="3"/>
        <end position="68"/>
    </location>
</feature>
<gene>
    <name evidence="2" type="ORF">COEREDRAFT_18091</name>
</gene>
<dbReference type="PROSITE" id="PS50076">
    <property type="entry name" value="DNAJ_2"/>
    <property type="match status" value="1"/>
</dbReference>
<dbReference type="AlphaFoldDB" id="A0A2G5B913"/>
<keyword evidence="2" id="KW-0346">Stress response</keyword>
<evidence type="ECO:0000313" key="2">
    <source>
        <dbReference type="EMBL" id="PIA15472.1"/>
    </source>
</evidence>
<name>A0A2G5B913_COERN</name>
<dbReference type="Proteomes" id="UP000242474">
    <property type="component" value="Unassembled WGS sequence"/>
</dbReference>
<feature type="non-terminal residue" evidence="2">
    <location>
        <position position="1"/>
    </location>
</feature>
<evidence type="ECO:0000259" key="1">
    <source>
        <dbReference type="PROSITE" id="PS50076"/>
    </source>
</evidence>
<dbReference type="Pfam" id="PF00226">
    <property type="entry name" value="DnaJ"/>
    <property type="match status" value="1"/>
</dbReference>
<dbReference type="STRING" id="763665.A0A2G5B913"/>
<dbReference type="PANTHER" id="PTHR44873">
    <property type="entry name" value="DNAJ HOMOLOG SUBFAMILY C MEMBER 30, MITOCHONDRIAL"/>
    <property type="match status" value="1"/>
</dbReference>
<feature type="non-terminal residue" evidence="2">
    <location>
        <position position="68"/>
    </location>
</feature>
<proteinExistence type="predicted"/>
<reference evidence="2 3" key="1">
    <citation type="journal article" date="2015" name="Genome Biol. Evol.">
        <title>Phylogenomic analyses indicate that early fungi evolved digesting cell walls of algal ancestors of land plants.</title>
        <authorList>
            <person name="Chang Y."/>
            <person name="Wang S."/>
            <person name="Sekimoto S."/>
            <person name="Aerts A.L."/>
            <person name="Choi C."/>
            <person name="Clum A."/>
            <person name="LaButti K.M."/>
            <person name="Lindquist E.A."/>
            <person name="Yee Ngan C."/>
            <person name="Ohm R.A."/>
            <person name="Salamov A.A."/>
            <person name="Grigoriev I.V."/>
            <person name="Spatafora J.W."/>
            <person name="Berbee M.L."/>
        </authorList>
    </citation>
    <scope>NUCLEOTIDE SEQUENCE [LARGE SCALE GENOMIC DNA]</scope>
    <source>
        <strain evidence="2 3">NRRL 1564</strain>
    </source>
</reference>
<dbReference type="OrthoDB" id="445556at2759"/>
<organism evidence="2 3">
    <name type="scientific">Coemansia reversa (strain ATCC 12441 / NRRL 1564)</name>
    <dbReference type="NCBI Taxonomy" id="763665"/>
    <lineage>
        <taxon>Eukaryota</taxon>
        <taxon>Fungi</taxon>
        <taxon>Fungi incertae sedis</taxon>
        <taxon>Zoopagomycota</taxon>
        <taxon>Kickxellomycotina</taxon>
        <taxon>Kickxellomycetes</taxon>
        <taxon>Kickxellales</taxon>
        <taxon>Kickxellaceae</taxon>
        <taxon>Coemansia</taxon>
    </lineage>
</organism>
<sequence>RANHYTILGVTPTATLSEVKSAFYKSSMKWHPDRNEGSEEAHKRFLKISEAYSVLSNEQRRGAYDRSL</sequence>
<dbReference type="InterPro" id="IPR036869">
    <property type="entry name" value="J_dom_sf"/>
</dbReference>
<evidence type="ECO:0000313" key="3">
    <source>
        <dbReference type="Proteomes" id="UP000242474"/>
    </source>
</evidence>
<keyword evidence="3" id="KW-1185">Reference proteome</keyword>
<dbReference type="InterPro" id="IPR001623">
    <property type="entry name" value="DnaJ_domain"/>
</dbReference>
<dbReference type="CDD" id="cd06257">
    <property type="entry name" value="DnaJ"/>
    <property type="match status" value="1"/>
</dbReference>
<dbReference type="SUPFAM" id="SSF46565">
    <property type="entry name" value="Chaperone J-domain"/>
    <property type="match status" value="1"/>
</dbReference>
<dbReference type="SMART" id="SM00271">
    <property type="entry name" value="DnaJ"/>
    <property type="match status" value="1"/>
</dbReference>
<accession>A0A2G5B913</accession>